<keyword evidence="1" id="KW-0378">Hydrolase</keyword>
<evidence type="ECO:0000313" key="5">
    <source>
        <dbReference type="Proteomes" id="UP001251528"/>
    </source>
</evidence>
<dbReference type="Proteomes" id="UP001251528">
    <property type="component" value="Unassembled WGS sequence"/>
</dbReference>
<comment type="caution">
    <text evidence="4">The sequence shown here is derived from an EMBL/GenBank/DDBJ whole genome shotgun (WGS) entry which is preliminary data.</text>
</comment>
<evidence type="ECO:0000259" key="3">
    <source>
        <dbReference type="PROSITE" id="PS51462"/>
    </source>
</evidence>
<dbReference type="Pfam" id="PF00293">
    <property type="entry name" value="NUDIX"/>
    <property type="match status" value="1"/>
</dbReference>
<evidence type="ECO:0000256" key="2">
    <source>
        <dbReference type="SAM" id="MobiDB-lite"/>
    </source>
</evidence>
<dbReference type="GO" id="GO:0004081">
    <property type="term" value="F:bis(5'-nucleosyl)-tetraphosphatase (asymmetrical) activity"/>
    <property type="evidence" value="ECO:0007669"/>
    <property type="project" value="TreeGrafter"/>
</dbReference>
<dbReference type="InterPro" id="IPR015797">
    <property type="entry name" value="NUDIX_hydrolase-like_dom_sf"/>
</dbReference>
<dbReference type="PANTHER" id="PTHR21340:SF0">
    <property type="entry name" value="BIS(5'-NUCLEOSYL)-TETRAPHOSPHATASE [ASYMMETRICAL]"/>
    <property type="match status" value="1"/>
</dbReference>
<sequence length="218" mass="23675">MSPAQSRDHTPLEHGLARRGSALSNNTIPPTDFLMRCAPSQSLMISCGCVLIDPLTRKIAILFDNSTSITQLPKGRKNIGEDIYAAALREAHEETGLSVQPLPLKIPTRATPTVTMMHLVNKSPEGCPEDVTSTVENCEPVAVCHHVCSSTLAYKLVFWYAAQADSTAVPAEGTMEAWEDFQLKWVDARDAAGRMSMAADGDVIEKVLSDMRASGYDI</sequence>
<dbReference type="EMBL" id="JASWJB010000466">
    <property type="protein sequence ID" value="KAK2590229.1"/>
    <property type="molecule type" value="Genomic_DNA"/>
</dbReference>
<reference evidence="4" key="1">
    <citation type="submission" date="2023-06" db="EMBL/GenBank/DDBJ databases">
        <title>Conoideocrella luteorostrata (Hypocreales: Clavicipitaceae), a potential biocontrol fungus for elongate hemlock scale in United States Christmas tree production areas.</title>
        <authorList>
            <person name="Barrett H."/>
            <person name="Lovett B."/>
            <person name="Macias A.M."/>
            <person name="Stajich J.E."/>
            <person name="Kasson M.T."/>
        </authorList>
    </citation>
    <scope>NUCLEOTIDE SEQUENCE</scope>
    <source>
        <strain evidence="4">ARSEF 14590</strain>
    </source>
</reference>
<dbReference type="InterPro" id="IPR020084">
    <property type="entry name" value="NUDIX_hydrolase_CS"/>
</dbReference>
<dbReference type="PROSITE" id="PS51462">
    <property type="entry name" value="NUDIX"/>
    <property type="match status" value="1"/>
</dbReference>
<protein>
    <recommendedName>
        <fullName evidence="3">Nudix hydrolase domain-containing protein</fullName>
    </recommendedName>
</protein>
<feature type="compositionally biased region" description="Basic and acidic residues" evidence="2">
    <location>
        <begin position="1"/>
        <end position="16"/>
    </location>
</feature>
<keyword evidence="5" id="KW-1185">Reference proteome</keyword>
<dbReference type="SUPFAM" id="SSF55811">
    <property type="entry name" value="Nudix"/>
    <property type="match status" value="1"/>
</dbReference>
<dbReference type="PANTHER" id="PTHR21340">
    <property type="entry name" value="DIADENOSINE 5,5-P1,P4-TETRAPHOSPHATE PYROPHOSPHOHYDROLASE MUTT"/>
    <property type="match status" value="1"/>
</dbReference>
<name>A0AAJ0CBV2_9HYPO</name>
<dbReference type="AlphaFoldDB" id="A0AAJ0CBV2"/>
<dbReference type="PROSITE" id="PS00893">
    <property type="entry name" value="NUDIX_BOX"/>
    <property type="match status" value="1"/>
</dbReference>
<dbReference type="InterPro" id="IPR051325">
    <property type="entry name" value="Nudix_hydrolase_domain"/>
</dbReference>
<dbReference type="GO" id="GO:0006167">
    <property type="term" value="P:AMP biosynthetic process"/>
    <property type="evidence" value="ECO:0007669"/>
    <property type="project" value="TreeGrafter"/>
</dbReference>
<dbReference type="Gene3D" id="3.90.79.10">
    <property type="entry name" value="Nucleoside Triphosphate Pyrophosphohydrolase"/>
    <property type="match status" value="1"/>
</dbReference>
<organism evidence="4 5">
    <name type="scientific">Conoideocrella luteorostrata</name>
    <dbReference type="NCBI Taxonomy" id="1105319"/>
    <lineage>
        <taxon>Eukaryota</taxon>
        <taxon>Fungi</taxon>
        <taxon>Dikarya</taxon>
        <taxon>Ascomycota</taxon>
        <taxon>Pezizomycotina</taxon>
        <taxon>Sordariomycetes</taxon>
        <taxon>Hypocreomycetidae</taxon>
        <taxon>Hypocreales</taxon>
        <taxon>Clavicipitaceae</taxon>
        <taxon>Conoideocrella</taxon>
    </lineage>
</organism>
<feature type="region of interest" description="Disordered" evidence="2">
    <location>
        <begin position="1"/>
        <end position="23"/>
    </location>
</feature>
<dbReference type="GO" id="GO:0006754">
    <property type="term" value="P:ATP biosynthetic process"/>
    <property type="evidence" value="ECO:0007669"/>
    <property type="project" value="TreeGrafter"/>
</dbReference>
<dbReference type="InterPro" id="IPR000086">
    <property type="entry name" value="NUDIX_hydrolase_dom"/>
</dbReference>
<feature type="domain" description="Nudix hydrolase" evidence="3">
    <location>
        <begin position="42"/>
        <end position="161"/>
    </location>
</feature>
<proteinExistence type="predicted"/>
<evidence type="ECO:0000313" key="4">
    <source>
        <dbReference type="EMBL" id="KAK2590229.1"/>
    </source>
</evidence>
<gene>
    <name evidence="4" type="ORF">QQS21_012090</name>
</gene>
<evidence type="ECO:0000256" key="1">
    <source>
        <dbReference type="ARBA" id="ARBA00022801"/>
    </source>
</evidence>
<accession>A0AAJ0CBV2</accession>